<dbReference type="EMBL" id="AUPC02000188">
    <property type="protein sequence ID" value="POG66564.1"/>
    <property type="molecule type" value="Genomic_DNA"/>
</dbReference>
<dbReference type="Proteomes" id="UP000018888">
    <property type="component" value="Unassembled WGS sequence"/>
</dbReference>
<organism evidence="1 2">
    <name type="scientific">Rhizophagus irregularis (strain DAOM 181602 / DAOM 197198 / MUCL 43194)</name>
    <name type="common">Arbuscular mycorrhizal fungus</name>
    <name type="synonym">Glomus intraradices</name>
    <dbReference type="NCBI Taxonomy" id="747089"/>
    <lineage>
        <taxon>Eukaryota</taxon>
        <taxon>Fungi</taxon>
        <taxon>Fungi incertae sedis</taxon>
        <taxon>Mucoromycota</taxon>
        <taxon>Glomeromycotina</taxon>
        <taxon>Glomeromycetes</taxon>
        <taxon>Glomerales</taxon>
        <taxon>Glomeraceae</taxon>
        <taxon>Rhizophagus</taxon>
    </lineage>
</organism>
<reference evidence="1 2" key="2">
    <citation type="journal article" date="2018" name="New Phytol.">
        <title>High intraspecific genome diversity in the model arbuscular mycorrhizal symbiont Rhizophagus irregularis.</title>
        <authorList>
            <person name="Chen E.C.H."/>
            <person name="Morin E."/>
            <person name="Beaudet D."/>
            <person name="Noel J."/>
            <person name="Yildirir G."/>
            <person name="Ndikumana S."/>
            <person name="Charron P."/>
            <person name="St-Onge C."/>
            <person name="Giorgi J."/>
            <person name="Kruger M."/>
            <person name="Marton T."/>
            <person name="Ropars J."/>
            <person name="Grigoriev I.V."/>
            <person name="Hainaut M."/>
            <person name="Henrissat B."/>
            <person name="Roux C."/>
            <person name="Martin F."/>
            <person name="Corradi N."/>
        </authorList>
    </citation>
    <scope>NUCLEOTIDE SEQUENCE [LARGE SCALE GENOMIC DNA]</scope>
    <source>
        <strain evidence="1 2">DAOM 197198</strain>
    </source>
</reference>
<comment type="caution">
    <text evidence="1">The sequence shown here is derived from an EMBL/GenBank/DDBJ whole genome shotgun (WGS) entry which is preliminary data.</text>
</comment>
<reference evidence="1 2" key="1">
    <citation type="journal article" date="2013" name="Proc. Natl. Acad. Sci. U.S.A.">
        <title>Genome of an arbuscular mycorrhizal fungus provides insight into the oldest plant symbiosis.</title>
        <authorList>
            <person name="Tisserant E."/>
            <person name="Malbreil M."/>
            <person name="Kuo A."/>
            <person name="Kohler A."/>
            <person name="Symeonidi A."/>
            <person name="Balestrini R."/>
            <person name="Charron P."/>
            <person name="Duensing N."/>
            <person name="Frei Dit Frey N."/>
            <person name="Gianinazzi-Pearson V."/>
            <person name="Gilbert L.B."/>
            <person name="Handa Y."/>
            <person name="Herr J.R."/>
            <person name="Hijri M."/>
            <person name="Koul R."/>
            <person name="Kawaguchi M."/>
            <person name="Krajinski F."/>
            <person name="Lammers P.J."/>
            <person name="Masclaux F.G."/>
            <person name="Murat C."/>
            <person name="Morin E."/>
            <person name="Ndikumana S."/>
            <person name="Pagni M."/>
            <person name="Petitpierre D."/>
            <person name="Requena N."/>
            <person name="Rosikiewicz P."/>
            <person name="Riley R."/>
            <person name="Saito K."/>
            <person name="San Clemente H."/>
            <person name="Shapiro H."/>
            <person name="van Tuinen D."/>
            <person name="Becard G."/>
            <person name="Bonfante P."/>
            <person name="Paszkowski U."/>
            <person name="Shachar-Hill Y.Y."/>
            <person name="Tuskan G.A."/>
            <person name="Young P.W."/>
            <person name="Sanders I.R."/>
            <person name="Henrissat B."/>
            <person name="Rensing S.A."/>
            <person name="Grigoriev I.V."/>
            <person name="Corradi N."/>
            <person name="Roux C."/>
            <person name="Martin F."/>
        </authorList>
    </citation>
    <scope>NUCLEOTIDE SEQUENCE [LARGE SCALE GENOMIC DNA]</scope>
    <source>
        <strain evidence="1 2">DAOM 197198</strain>
    </source>
</reference>
<name>A0A2H5THF2_RHIID</name>
<protein>
    <submittedName>
        <fullName evidence="1">Uncharacterized protein</fullName>
    </submittedName>
</protein>
<dbReference type="VEuPathDB" id="FungiDB:RhiirFUN_015208"/>
<accession>A0A2H5THF2</accession>
<evidence type="ECO:0000313" key="1">
    <source>
        <dbReference type="EMBL" id="POG66564.1"/>
    </source>
</evidence>
<evidence type="ECO:0000313" key="2">
    <source>
        <dbReference type="Proteomes" id="UP000018888"/>
    </source>
</evidence>
<gene>
    <name evidence="1" type="ORF">GLOIN_2v1780405</name>
</gene>
<sequence length="264" mass="31700">MRFGGYILEVLVNDVLLPERIVKVETEHIKFEPSYYVDDISKQKIFCDMHHIVEVKPKTKFQIRFRSLQVNKTKIIRGDVAINGETDQTCIEMYNKSFQIVNGFWFKKKYQPFKFPTKLSSISNIITNHYQFGGPNTISVYFYEIEKKKFPIVKNLKISSKNYNELFWNESSNLKSYEPIAVLHIHYRSTSWFNLLNNNNNHYYRSSKYSNKHIKRSNKVIKKETFPIRKKRRFLEEEENDNNSKILVTSSIPYRNKRRREKKN</sequence>
<proteinExistence type="predicted"/>
<keyword evidence="2" id="KW-1185">Reference proteome</keyword>
<dbReference type="AlphaFoldDB" id="A0A2H5THF2"/>